<proteinExistence type="predicted"/>
<protein>
    <submittedName>
        <fullName evidence="1">Uncharacterized protein</fullName>
    </submittedName>
</protein>
<dbReference type="AlphaFoldDB" id="A0A1R4H4A8"/>
<dbReference type="Proteomes" id="UP000195442">
    <property type="component" value="Unassembled WGS sequence"/>
</dbReference>
<dbReference type="EMBL" id="FUKJ01000101">
    <property type="protein sequence ID" value="SJM90861.1"/>
    <property type="molecule type" value="Genomic_DNA"/>
</dbReference>
<evidence type="ECO:0000313" key="1">
    <source>
        <dbReference type="EMBL" id="SJM90861.1"/>
    </source>
</evidence>
<reference evidence="2" key="1">
    <citation type="submission" date="2017-02" db="EMBL/GenBank/DDBJ databases">
        <authorList>
            <person name="Daims H."/>
        </authorList>
    </citation>
    <scope>NUCLEOTIDE SEQUENCE [LARGE SCALE GENOMIC DNA]</scope>
</reference>
<sequence length="187" mass="21384">MGELNDSRRVAVGLPRIDQLSCQRFLQQCDRALAIPDAILTEYTLRSPIMHNVHLQPPPLAQYECALGYEFPWGHILERRVNQYVVWDFCLSQLLMHYLRAGKRLEDCQKQVFTALERTFDCTTRDLFALVGLSKAWQLCPSSSVGMFSQVAHFTAEQQAREWVVSELMAVLPDIIASAQRIVAKTE</sequence>
<evidence type="ECO:0000313" key="2">
    <source>
        <dbReference type="Proteomes" id="UP000195442"/>
    </source>
</evidence>
<keyword evidence="2" id="KW-1185">Reference proteome</keyword>
<dbReference type="OrthoDB" id="7057328at2"/>
<accession>A0A1R4H4A8</accession>
<dbReference type="RefSeq" id="WP_087146278.1">
    <property type="nucleotide sequence ID" value="NZ_FUKJ01000101.1"/>
</dbReference>
<gene>
    <name evidence="1" type="ORF">CRENPOLYSF2_190004</name>
</gene>
<name>A0A1R4H4A8_9GAMM</name>
<organism evidence="1 2">
    <name type="scientific">Crenothrix polyspora</name>
    <dbReference type="NCBI Taxonomy" id="360316"/>
    <lineage>
        <taxon>Bacteria</taxon>
        <taxon>Pseudomonadati</taxon>
        <taxon>Pseudomonadota</taxon>
        <taxon>Gammaproteobacteria</taxon>
        <taxon>Methylococcales</taxon>
        <taxon>Crenotrichaceae</taxon>
        <taxon>Crenothrix</taxon>
    </lineage>
</organism>